<dbReference type="Pfam" id="PF22942">
    <property type="entry name" value="DUF7025"/>
    <property type="match status" value="1"/>
</dbReference>
<dbReference type="PANTHER" id="PTHR46411">
    <property type="entry name" value="FAMILY ATPASE, PUTATIVE-RELATED"/>
    <property type="match status" value="1"/>
</dbReference>
<feature type="region of interest" description="Disordered" evidence="1">
    <location>
        <begin position="423"/>
        <end position="444"/>
    </location>
</feature>
<evidence type="ECO:0000259" key="2">
    <source>
        <dbReference type="SMART" id="SM00382"/>
    </source>
</evidence>
<protein>
    <recommendedName>
        <fullName evidence="2">AAA+ ATPase domain-containing protein</fullName>
    </recommendedName>
</protein>
<dbReference type="EMBL" id="GL876978">
    <property type="protein sequence ID" value="KLU91978.1"/>
    <property type="molecule type" value="Genomic_DNA"/>
</dbReference>
<evidence type="ECO:0000313" key="3">
    <source>
        <dbReference type="EMBL" id="KLU91978.1"/>
    </source>
</evidence>
<evidence type="ECO:0000256" key="1">
    <source>
        <dbReference type="SAM" id="MobiDB-lite"/>
    </source>
</evidence>
<dbReference type="InterPro" id="IPR027417">
    <property type="entry name" value="P-loop_NTPase"/>
</dbReference>
<feature type="region of interest" description="Disordered" evidence="1">
    <location>
        <begin position="1"/>
        <end position="86"/>
    </location>
</feature>
<dbReference type="Pfam" id="PF00004">
    <property type="entry name" value="AAA"/>
    <property type="match status" value="1"/>
</dbReference>
<dbReference type="eggNOG" id="KOG0742">
    <property type="taxonomic scope" value="Eukaryota"/>
</dbReference>
<reference evidence="3" key="2">
    <citation type="submission" date="2010-05" db="EMBL/GenBank/DDBJ databases">
        <title>The Genome Sequence of Magnaporthe poae strain ATCC 64411.</title>
        <authorList>
            <consortium name="The Broad Institute Genome Sequencing Platform"/>
            <consortium name="Broad Institute Genome Sequencing Center for Infectious Disease"/>
            <person name="Ma L.-J."/>
            <person name="Dead R."/>
            <person name="Young S."/>
            <person name="Zeng Q."/>
            <person name="Koehrsen M."/>
            <person name="Alvarado L."/>
            <person name="Berlin A."/>
            <person name="Chapman S.B."/>
            <person name="Chen Z."/>
            <person name="Freedman E."/>
            <person name="Gellesch M."/>
            <person name="Goldberg J."/>
            <person name="Griggs A."/>
            <person name="Gujja S."/>
            <person name="Heilman E.R."/>
            <person name="Heiman D."/>
            <person name="Hepburn T."/>
            <person name="Howarth C."/>
            <person name="Jen D."/>
            <person name="Larson L."/>
            <person name="Mehta T."/>
            <person name="Neiman D."/>
            <person name="Pearson M."/>
            <person name="Roberts A."/>
            <person name="Saif S."/>
            <person name="Shea T."/>
            <person name="Shenoy N."/>
            <person name="Sisk P."/>
            <person name="Stolte C."/>
            <person name="Sykes S."/>
            <person name="Walk T."/>
            <person name="White J."/>
            <person name="Yandava C."/>
            <person name="Haas B."/>
            <person name="Nusbaum C."/>
            <person name="Birren B."/>
        </authorList>
    </citation>
    <scope>NUCLEOTIDE SEQUENCE</scope>
    <source>
        <strain evidence="3">ATCC 64411</strain>
    </source>
</reference>
<dbReference type="OMA" id="HLAYLDY"/>
<sequence>MASGTDSHAHGRTLAEQPIPSLSSVLATSAVTGHAQPKPTISGNTSEVSSRDGPTGADGGTGSSSQDGPINKGGVSGPGPSTAKHLGSVAATPELEDEDGFKCSVQTLYEGPSKCHCCKNWVEEYPDDLRETIEEEADVKEKALVVRMAKNHSAGKPLVLDSLVIQSRSLKKTLGKVFEGHTDVTTALAKLVFSSPFHIFYYRWKALEGILERQKSEDPTAAAFTQLLYDVIDNELRDTINEVDDLLQNGVITYRLLWALFNPRSLVTANEDGHQRFYVVTRVVYDDREEQVDVSAKYVDWDGRKFGYVDSCHHIAQFDGTKRIAELDVFPARFHPEEKEERRKAIDRGQKFQKLQGFHYLAHSGVAKCQLLWDWSDRRVNGRIIVDSNAYFEESDARRLRIYPLTSQSLLYKVDVNDDKCREIDTASPSNSLRRNAEETDEENSGLTNEQLLLCGIHLRGYSLELKLWAKFQVEDITDISWNDTAFPNLILHQGLKQLVLSFVEGHANPTFDDVIEGKGQGRVMMLAGNPGTGKTLTAEAVADKLKKPLYILSAGELGSNATQVGRKLGEVLNLTAKWNAVLLLDECDVFIQKRSASEMLQNEIVSVFLRLLEYYRGILIMTTNRADAIDRAVHSRIDLILHYPDLEPAAKEQIWRQFTGRCVGHSLTDKDFRRLSRLPMNGRQIKNVVKVAALLATREEENAGLNADHIRTVLAATREAGADVDFRSSRFKGWSWTTFWKFW</sequence>
<dbReference type="GO" id="GO:0005524">
    <property type="term" value="F:ATP binding"/>
    <property type="evidence" value="ECO:0007669"/>
    <property type="project" value="InterPro"/>
</dbReference>
<keyword evidence="5" id="KW-1185">Reference proteome</keyword>
<dbReference type="SMART" id="SM00382">
    <property type="entry name" value="AAA"/>
    <property type="match status" value="1"/>
</dbReference>
<accession>A0A0C4EDW5</accession>
<evidence type="ECO:0000313" key="5">
    <source>
        <dbReference type="Proteomes" id="UP000011715"/>
    </source>
</evidence>
<reference evidence="4" key="5">
    <citation type="submission" date="2015-06" db="UniProtKB">
        <authorList>
            <consortium name="EnsemblFungi"/>
        </authorList>
    </citation>
    <scope>IDENTIFICATION</scope>
    <source>
        <strain evidence="4">ATCC 64411</strain>
    </source>
</reference>
<dbReference type="InterPro" id="IPR054289">
    <property type="entry name" value="DUF7025"/>
</dbReference>
<organism evidence="4 5">
    <name type="scientific">Magnaporthiopsis poae (strain ATCC 64411 / 73-15)</name>
    <name type="common">Kentucky bluegrass fungus</name>
    <name type="synonym">Magnaporthe poae</name>
    <dbReference type="NCBI Taxonomy" id="644358"/>
    <lineage>
        <taxon>Eukaryota</taxon>
        <taxon>Fungi</taxon>
        <taxon>Dikarya</taxon>
        <taxon>Ascomycota</taxon>
        <taxon>Pezizomycotina</taxon>
        <taxon>Sordariomycetes</taxon>
        <taxon>Sordariomycetidae</taxon>
        <taxon>Magnaporthales</taxon>
        <taxon>Magnaporthaceae</taxon>
        <taxon>Magnaporthiopsis</taxon>
    </lineage>
</organism>
<dbReference type="EMBL" id="ADBL01002686">
    <property type="status" value="NOT_ANNOTATED_CDS"/>
    <property type="molecule type" value="Genomic_DNA"/>
</dbReference>
<reference evidence="3" key="3">
    <citation type="submission" date="2011-03" db="EMBL/GenBank/DDBJ databases">
        <title>Annotation of Magnaporthe poae ATCC 64411.</title>
        <authorList>
            <person name="Ma L.-J."/>
            <person name="Dead R."/>
            <person name="Young S.K."/>
            <person name="Zeng Q."/>
            <person name="Gargeya S."/>
            <person name="Fitzgerald M."/>
            <person name="Haas B."/>
            <person name="Abouelleil A."/>
            <person name="Alvarado L."/>
            <person name="Arachchi H.M."/>
            <person name="Berlin A."/>
            <person name="Brown A."/>
            <person name="Chapman S.B."/>
            <person name="Chen Z."/>
            <person name="Dunbar C."/>
            <person name="Freedman E."/>
            <person name="Gearin G."/>
            <person name="Gellesch M."/>
            <person name="Goldberg J."/>
            <person name="Griggs A."/>
            <person name="Gujja S."/>
            <person name="Heiman D."/>
            <person name="Howarth C."/>
            <person name="Larson L."/>
            <person name="Lui A."/>
            <person name="MacDonald P.J.P."/>
            <person name="Mehta T."/>
            <person name="Montmayeur A."/>
            <person name="Murphy C."/>
            <person name="Neiman D."/>
            <person name="Pearson M."/>
            <person name="Priest M."/>
            <person name="Roberts A."/>
            <person name="Saif S."/>
            <person name="Shea T."/>
            <person name="Shenoy N."/>
            <person name="Sisk P."/>
            <person name="Stolte C."/>
            <person name="Sykes S."/>
            <person name="Yandava C."/>
            <person name="Wortman J."/>
            <person name="Nusbaum C."/>
            <person name="Birren B."/>
        </authorList>
    </citation>
    <scope>NUCLEOTIDE SEQUENCE</scope>
    <source>
        <strain evidence="3">ATCC 64411</strain>
    </source>
</reference>
<dbReference type="Gene3D" id="3.40.50.300">
    <property type="entry name" value="P-loop containing nucleotide triphosphate hydrolases"/>
    <property type="match status" value="1"/>
</dbReference>
<dbReference type="SUPFAM" id="SSF52540">
    <property type="entry name" value="P-loop containing nucleoside triphosphate hydrolases"/>
    <property type="match status" value="1"/>
</dbReference>
<feature type="compositionally biased region" description="Polar residues" evidence="1">
    <location>
        <begin position="20"/>
        <end position="31"/>
    </location>
</feature>
<reference evidence="5" key="1">
    <citation type="submission" date="2010-05" db="EMBL/GenBank/DDBJ databases">
        <title>The genome sequence of Magnaporthe poae strain ATCC 64411.</title>
        <authorList>
            <person name="Ma L.-J."/>
            <person name="Dead R."/>
            <person name="Young S."/>
            <person name="Zeng Q."/>
            <person name="Koehrsen M."/>
            <person name="Alvarado L."/>
            <person name="Berlin A."/>
            <person name="Chapman S.B."/>
            <person name="Chen Z."/>
            <person name="Freedman E."/>
            <person name="Gellesch M."/>
            <person name="Goldberg J."/>
            <person name="Griggs A."/>
            <person name="Gujja S."/>
            <person name="Heilman E.R."/>
            <person name="Heiman D."/>
            <person name="Hepburn T."/>
            <person name="Howarth C."/>
            <person name="Jen D."/>
            <person name="Larson L."/>
            <person name="Mehta T."/>
            <person name="Neiman D."/>
            <person name="Pearson M."/>
            <person name="Roberts A."/>
            <person name="Saif S."/>
            <person name="Shea T."/>
            <person name="Shenoy N."/>
            <person name="Sisk P."/>
            <person name="Stolte C."/>
            <person name="Sykes S."/>
            <person name="Walk T."/>
            <person name="White J."/>
            <person name="Yandava C."/>
            <person name="Haas B."/>
            <person name="Nusbaum C."/>
            <person name="Birren B."/>
        </authorList>
    </citation>
    <scope>NUCLEOTIDE SEQUENCE [LARGE SCALE GENOMIC DNA]</scope>
    <source>
        <strain evidence="5">ATCC 64411 / 73-15</strain>
    </source>
</reference>
<dbReference type="AlphaFoldDB" id="A0A0C4EDW5"/>
<dbReference type="InterPro" id="IPR003959">
    <property type="entry name" value="ATPase_AAA_core"/>
</dbReference>
<evidence type="ECO:0000313" key="4">
    <source>
        <dbReference type="EnsemblFungi" id="MAPG_10925T0"/>
    </source>
</evidence>
<gene>
    <name evidence="3" type="ORF">MAPG_10925</name>
</gene>
<feature type="compositionally biased region" description="Polar residues" evidence="1">
    <location>
        <begin position="39"/>
        <end position="48"/>
    </location>
</feature>
<dbReference type="PANTHER" id="PTHR46411:SF3">
    <property type="entry name" value="AAA+ ATPASE DOMAIN-CONTAINING PROTEIN"/>
    <property type="match status" value="1"/>
</dbReference>
<dbReference type="Proteomes" id="UP000011715">
    <property type="component" value="Unassembled WGS sequence"/>
</dbReference>
<dbReference type="OrthoDB" id="10042665at2759"/>
<dbReference type="InterPro" id="IPR003593">
    <property type="entry name" value="AAA+_ATPase"/>
</dbReference>
<feature type="domain" description="AAA+ ATPase" evidence="2">
    <location>
        <begin position="521"/>
        <end position="648"/>
    </location>
</feature>
<reference evidence="4" key="4">
    <citation type="journal article" date="2015" name="G3 (Bethesda)">
        <title>Genome sequences of three phytopathogenic species of the Magnaporthaceae family of fungi.</title>
        <authorList>
            <person name="Okagaki L.H."/>
            <person name="Nunes C.C."/>
            <person name="Sailsbery J."/>
            <person name="Clay B."/>
            <person name="Brown D."/>
            <person name="John T."/>
            <person name="Oh Y."/>
            <person name="Young N."/>
            <person name="Fitzgerald M."/>
            <person name="Haas B.J."/>
            <person name="Zeng Q."/>
            <person name="Young S."/>
            <person name="Adiconis X."/>
            <person name="Fan L."/>
            <person name="Levin J.Z."/>
            <person name="Mitchell T.K."/>
            <person name="Okubara P.A."/>
            <person name="Farman M.L."/>
            <person name="Kohn L.M."/>
            <person name="Birren B."/>
            <person name="Ma L.-J."/>
            <person name="Dean R.A."/>
        </authorList>
    </citation>
    <scope>NUCLEOTIDE SEQUENCE</scope>
    <source>
        <strain evidence="4">ATCC 64411 / 73-15</strain>
    </source>
</reference>
<dbReference type="VEuPathDB" id="FungiDB:MAPG_10925"/>
<dbReference type="CDD" id="cd19481">
    <property type="entry name" value="RecA-like_protease"/>
    <property type="match status" value="1"/>
</dbReference>
<proteinExistence type="predicted"/>
<name>A0A0C4EDW5_MAGP6</name>
<dbReference type="EnsemblFungi" id="MAPG_10925T0">
    <property type="protein sequence ID" value="MAPG_10925T0"/>
    <property type="gene ID" value="MAPG_10925"/>
</dbReference>
<dbReference type="GO" id="GO:0016887">
    <property type="term" value="F:ATP hydrolysis activity"/>
    <property type="evidence" value="ECO:0007669"/>
    <property type="project" value="InterPro"/>
</dbReference>